<dbReference type="PANTHER" id="PTHR43519">
    <property type="entry name" value="ATP-DEPENDENT RNA HELICASE HRPB"/>
    <property type="match status" value="1"/>
</dbReference>
<keyword evidence="3 8" id="KW-0347">Helicase</keyword>
<protein>
    <submittedName>
        <fullName evidence="8">ATP-dependent helicase HrpB</fullName>
    </submittedName>
</protein>
<evidence type="ECO:0000256" key="5">
    <source>
        <dbReference type="SAM" id="MobiDB-lite"/>
    </source>
</evidence>
<evidence type="ECO:0000256" key="3">
    <source>
        <dbReference type="ARBA" id="ARBA00022806"/>
    </source>
</evidence>
<dbReference type="InterPro" id="IPR001650">
    <property type="entry name" value="Helicase_C-like"/>
</dbReference>
<dbReference type="NCBIfam" id="TIGR01970">
    <property type="entry name" value="DEAH_box_HrpB"/>
    <property type="match status" value="1"/>
</dbReference>
<accession>M5U823</accession>
<dbReference type="SMART" id="SM00847">
    <property type="entry name" value="HA2"/>
    <property type="match status" value="1"/>
</dbReference>
<evidence type="ECO:0000259" key="6">
    <source>
        <dbReference type="PROSITE" id="PS51192"/>
    </source>
</evidence>
<dbReference type="Gene3D" id="1.20.120.1080">
    <property type="match status" value="1"/>
</dbReference>
<dbReference type="GO" id="GO:0003676">
    <property type="term" value="F:nucleic acid binding"/>
    <property type="evidence" value="ECO:0007669"/>
    <property type="project" value="InterPro"/>
</dbReference>
<dbReference type="InterPro" id="IPR013689">
    <property type="entry name" value="RNA_helicase_ATP-dep_HrpB_C"/>
</dbReference>
<dbReference type="Pfam" id="PF08482">
    <property type="entry name" value="HrpB_C"/>
    <property type="match status" value="1"/>
</dbReference>
<feature type="domain" description="Helicase ATP-binding" evidence="6">
    <location>
        <begin position="16"/>
        <end position="180"/>
    </location>
</feature>
<dbReference type="AlphaFoldDB" id="M5U823"/>
<feature type="domain" description="Helicase C-terminal" evidence="7">
    <location>
        <begin position="203"/>
        <end position="373"/>
    </location>
</feature>
<dbReference type="PIRSF" id="PIRSF005496">
    <property type="entry name" value="ATP_hel_hrpB"/>
    <property type="match status" value="1"/>
</dbReference>
<evidence type="ECO:0000256" key="4">
    <source>
        <dbReference type="ARBA" id="ARBA00022840"/>
    </source>
</evidence>
<dbReference type="PROSITE" id="PS51194">
    <property type="entry name" value="HELICASE_CTER"/>
    <property type="match status" value="1"/>
</dbReference>
<name>M5U823_9BACT</name>
<dbReference type="Proteomes" id="UP000011885">
    <property type="component" value="Unassembled WGS sequence"/>
</dbReference>
<dbReference type="GO" id="GO:0016787">
    <property type="term" value="F:hydrolase activity"/>
    <property type="evidence" value="ECO:0007669"/>
    <property type="project" value="UniProtKB-KW"/>
</dbReference>
<sequence length="844" mass="93767">MKRPSLPIDEVLPQLVDAVTAENPVVLKAPPGAGKTTGVPLALSNAMKRDEGQIWVVQPRRLAARSVAEYLARSLNEPIGETIGYHVRLDRKESNSTRVLLMTTGIFLQRMRSDPLLEKTACVILDEFHERSLELDLSLALTHRLRTQLRDDLRLIVMSATLDPQPIADYLGVTSRSLECHGRSFPVETQHHQVDPRARLEQSITPLICGAAQQTDGHVLVFLPGVADIHRVGEALRQTELADERSVVPLHGSLTPKQQDDAVRNDPSAPRKIILSTNIAETSVTVDGVTAVVDSGLSKTPMLDTRLGLTRLQTRPISIASADQRAGRAGRTSAGTCDRMWSTAAHRTRDLYDNPEVSRSDLSSAFLTLATLGEDLEGDFPWFTPPPEHAARAAIGLLTALGAIGDANRITSVGRVMSTLPLHPRVSRFAITASELLGTELAAAGAALMSERDPIDNQDSRWSELSLAEKMQHVVSRPKSMGRNYLNAARQIQRSLERSLTPETSCGAASDTKSTSNHDAVAQALLAAYPDRVVVRRDGDEDRGVMVGRRGVLGLKRIPDLSQDSKLLLCYDVDGNATESRVRGAVSIDESWLPNGSLQKEVSVDFDAKRETVVCRAVEKYADLVLSETPITCEENPETSERLYTEAIGQLEKVYPENARGNSGEFQNVLHRIRLVIEHCLDEPPPFSNVDELCREVCRELCHGRRSFAELRRAAWTDYLIGKVGYEFWEIVQSEAPTHLTLPSGNRARVGYAENRPPWMEARIQECFGWPQTPRILRGNVAVQMHLLGPNRRPQQITEDLESFWKNTYGEIRKELRRRYPKHHWPENPTTAEATHNGLKPREK</sequence>
<dbReference type="Pfam" id="PF00271">
    <property type="entry name" value="Helicase_C"/>
    <property type="match status" value="1"/>
</dbReference>
<keyword evidence="9" id="KW-1185">Reference proteome</keyword>
<evidence type="ECO:0000256" key="2">
    <source>
        <dbReference type="ARBA" id="ARBA00022801"/>
    </source>
</evidence>
<dbReference type="GO" id="GO:0005524">
    <property type="term" value="F:ATP binding"/>
    <property type="evidence" value="ECO:0007669"/>
    <property type="project" value="UniProtKB-KW"/>
</dbReference>
<feature type="region of interest" description="Disordered" evidence="5">
    <location>
        <begin position="822"/>
        <end position="844"/>
    </location>
</feature>
<dbReference type="Pfam" id="PF00270">
    <property type="entry name" value="DEAD"/>
    <property type="match status" value="1"/>
</dbReference>
<keyword evidence="2" id="KW-0378">Hydrolase</keyword>
<proteinExistence type="predicted"/>
<dbReference type="InterPro" id="IPR049614">
    <property type="entry name" value="HrpB_DEXH"/>
</dbReference>
<dbReference type="InterPro" id="IPR010225">
    <property type="entry name" value="HrpB"/>
</dbReference>
<dbReference type="OrthoDB" id="9808833at2"/>
<evidence type="ECO:0000313" key="9">
    <source>
        <dbReference type="Proteomes" id="UP000011885"/>
    </source>
</evidence>
<comment type="caution">
    <text evidence="8">The sequence shown here is derived from an EMBL/GenBank/DDBJ whole genome shotgun (WGS) entry which is preliminary data.</text>
</comment>
<dbReference type="InterPro" id="IPR027417">
    <property type="entry name" value="P-loop_NTPase"/>
</dbReference>
<reference evidence="8 9" key="1">
    <citation type="journal article" date="2013" name="Mar. Genomics">
        <title>Expression of sulfatases in Rhodopirellula baltica and the diversity of sulfatases in the genus Rhodopirellula.</title>
        <authorList>
            <person name="Wegner C.E."/>
            <person name="Richter-Heitmann T."/>
            <person name="Klindworth A."/>
            <person name="Klockow C."/>
            <person name="Richter M."/>
            <person name="Achstetter T."/>
            <person name="Glockner F.O."/>
            <person name="Harder J."/>
        </authorList>
    </citation>
    <scope>NUCLEOTIDE SEQUENCE [LARGE SCALE GENOMIC DNA]</scope>
    <source>
        <strain evidence="8 9">SM41</strain>
    </source>
</reference>
<dbReference type="SMART" id="SM00487">
    <property type="entry name" value="DEXDc"/>
    <property type="match status" value="1"/>
</dbReference>
<dbReference type="RefSeq" id="WP_008674914.1">
    <property type="nucleotide sequence ID" value="NZ_ANOH01000077.1"/>
</dbReference>
<gene>
    <name evidence="8" type="ORF">RSSM_00941</name>
</gene>
<keyword evidence="4" id="KW-0067">ATP-binding</keyword>
<dbReference type="SMART" id="SM00490">
    <property type="entry name" value="HELICc"/>
    <property type="match status" value="1"/>
</dbReference>
<dbReference type="Gene3D" id="3.40.50.300">
    <property type="entry name" value="P-loop containing nucleotide triphosphate hydrolases"/>
    <property type="match status" value="2"/>
</dbReference>
<evidence type="ECO:0000256" key="1">
    <source>
        <dbReference type="ARBA" id="ARBA00022741"/>
    </source>
</evidence>
<dbReference type="EMBL" id="ANOH01000077">
    <property type="protein sequence ID" value="EMI57595.1"/>
    <property type="molecule type" value="Genomic_DNA"/>
</dbReference>
<dbReference type="InterPro" id="IPR014001">
    <property type="entry name" value="Helicase_ATP-bd"/>
</dbReference>
<dbReference type="GO" id="GO:0004386">
    <property type="term" value="F:helicase activity"/>
    <property type="evidence" value="ECO:0007669"/>
    <property type="project" value="UniProtKB-KW"/>
</dbReference>
<dbReference type="InterPro" id="IPR011545">
    <property type="entry name" value="DEAD/DEAH_box_helicase_dom"/>
</dbReference>
<dbReference type="SUPFAM" id="SSF52540">
    <property type="entry name" value="P-loop containing nucleoside triphosphate hydrolases"/>
    <property type="match status" value="1"/>
</dbReference>
<dbReference type="PROSITE" id="PS51192">
    <property type="entry name" value="HELICASE_ATP_BIND_1"/>
    <property type="match status" value="1"/>
</dbReference>
<keyword evidence="1" id="KW-0547">Nucleotide-binding</keyword>
<evidence type="ECO:0000259" key="7">
    <source>
        <dbReference type="PROSITE" id="PS51194"/>
    </source>
</evidence>
<organism evidence="8 9">
    <name type="scientific">Rhodopirellula sallentina SM41</name>
    <dbReference type="NCBI Taxonomy" id="1263870"/>
    <lineage>
        <taxon>Bacteria</taxon>
        <taxon>Pseudomonadati</taxon>
        <taxon>Planctomycetota</taxon>
        <taxon>Planctomycetia</taxon>
        <taxon>Pirellulales</taxon>
        <taxon>Pirellulaceae</taxon>
        <taxon>Rhodopirellula</taxon>
    </lineage>
</organism>
<evidence type="ECO:0000313" key="8">
    <source>
        <dbReference type="EMBL" id="EMI57595.1"/>
    </source>
</evidence>
<dbReference type="InterPro" id="IPR048333">
    <property type="entry name" value="HA2_WH"/>
</dbReference>
<dbReference type="Pfam" id="PF04408">
    <property type="entry name" value="WHD_HA2"/>
    <property type="match status" value="1"/>
</dbReference>
<dbReference type="InterPro" id="IPR007502">
    <property type="entry name" value="Helicase-assoc_dom"/>
</dbReference>
<dbReference type="PATRIC" id="fig|1263870.3.peg.1027"/>
<dbReference type="PANTHER" id="PTHR43519:SF1">
    <property type="entry name" value="ATP-DEPENDENT RNA HELICASE HRPB"/>
    <property type="match status" value="1"/>
</dbReference>
<dbReference type="CDD" id="cd17990">
    <property type="entry name" value="DEXHc_HrpB"/>
    <property type="match status" value="1"/>
</dbReference>
<dbReference type="CDD" id="cd18791">
    <property type="entry name" value="SF2_C_RHA"/>
    <property type="match status" value="1"/>
</dbReference>